<dbReference type="GO" id="GO:0006302">
    <property type="term" value="P:double-strand break repair"/>
    <property type="evidence" value="ECO:0007669"/>
    <property type="project" value="TreeGrafter"/>
</dbReference>
<dbReference type="GO" id="GO:0043138">
    <property type="term" value="F:3'-5' DNA helicase activity"/>
    <property type="evidence" value="ECO:0007669"/>
    <property type="project" value="TreeGrafter"/>
</dbReference>
<evidence type="ECO:0000259" key="5">
    <source>
        <dbReference type="PROSITE" id="PS51194"/>
    </source>
</evidence>
<dbReference type="InterPro" id="IPR014001">
    <property type="entry name" value="Helicase_ATP-bd"/>
</dbReference>
<dbReference type="Pfam" id="PF00271">
    <property type="entry name" value="Helicase_C"/>
    <property type="match status" value="1"/>
</dbReference>
<dbReference type="InterPro" id="IPR001650">
    <property type="entry name" value="Helicase_C-like"/>
</dbReference>
<gene>
    <name evidence="6" type="ORF">GLW07_01195</name>
</gene>
<evidence type="ECO:0000259" key="4">
    <source>
        <dbReference type="PROSITE" id="PS51192"/>
    </source>
</evidence>
<keyword evidence="6" id="KW-0347">Helicase</keyword>
<dbReference type="GO" id="GO:0016787">
    <property type="term" value="F:hydrolase activity"/>
    <property type="evidence" value="ECO:0007669"/>
    <property type="project" value="InterPro"/>
</dbReference>
<protein>
    <submittedName>
        <fullName evidence="6">DNA/RNA helicase</fullName>
    </submittedName>
</protein>
<dbReference type="AlphaFoldDB" id="A0A845ESC5"/>
<reference evidence="6 7" key="1">
    <citation type="submission" date="2019-11" db="EMBL/GenBank/DDBJ databases">
        <title>Genome sequences of 17 halophilic strains isolated from different environments.</title>
        <authorList>
            <person name="Furrow R.E."/>
        </authorList>
    </citation>
    <scope>NUCLEOTIDE SEQUENCE [LARGE SCALE GENOMIC DNA]</scope>
    <source>
        <strain evidence="6 7">22506_14_FS</strain>
    </source>
</reference>
<evidence type="ECO:0000256" key="3">
    <source>
        <dbReference type="ARBA" id="ARBA00023125"/>
    </source>
</evidence>
<evidence type="ECO:0000313" key="7">
    <source>
        <dbReference type="Proteomes" id="UP000447833"/>
    </source>
</evidence>
<keyword evidence="2" id="KW-0067">ATP-binding</keyword>
<dbReference type="Pfam" id="PF04851">
    <property type="entry name" value="ResIII"/>
    <property type="match status" value="1"/>
</dbReference>
<sequence>MRFASDLFNNKEIIVPEFLYQSSKLPEFSPISHYTSLPQLPINKRFKPNMKIIHFLSGRHLLRDEIPFSLQELHAHYVNGYLQLEPGIQTLHGREMCMRCGNHTFSSFSCARCQSASCQYCRNCIIMGKVTTCSPLYSAQSCQYEAIENITLQWFGKLSEGQQEASNAVISAIQNNHSVLIWAVCGSGKTEVLFHGLAYALSHHKSICIATPRTDVVLELAPRLQKVFPGLTVSPLYAGHSDPTSSFVISTTHQLIRFKDCYDVMIIDEVDAFPYSVDSSLHFHVNKARKQSGSLIYLTATPSESFLNQETLNVVRIPSRYHGYPLPVPTLQWSGNWRKKIEKGQIPSILIDWIKKQMDAQKPVLLFFPSIKIIEKVKCVFDKQQLFCEAVHSEDPNRAEKVLQFRRREIPILLSSTILERGITIENVAVAVLGAEDGVFTESALVQIAGRAGRSAFYPEGDVAFFHYGKTNAMIAAIRHIRKMNQEAEEKGWLH</sequence>
<keyword evidence="6" id="KW-0378">Hydrolase</keyword>
<name>A0A845ESC5_9BACL</name>
<dbReference type="InterPro" id="IPR027417">
    <property type="entry name" value="P-loop_NTPase"/>
</dbReference>
<feature type="domain" description="Helicase C-terminal" evidence="5">
    <location>
        <begin position="353"/>
        <end position="495"/>
    </location>
</feature>
<dbReference type="Proteomes" id="UP000447833">
    <property type="component" value="Unassembled WGS sequence"/>
</dbReference>
<dbReference type="Gene3D" id="3.40.50.300">
    <property type="entry name" value="P-loop containing nucleotide triphosphate hydrolases"/>
    <property type="match status" value="2"/>
</dbReference>
<keyword evidence="3" id="KW-0238">DNA-binding</keyword>
<feature type="domain" description="Helicase ATP-binding" evidence="4">
    <location>
        <begin position="170"/>
        <end position="320"/>
    </location>
</feature>
<keyword evidence="1" id="KW-0547">Nucleotide-binding</keyword>
<dbReference type="GO" id="GO:0006270">
    <property type="term" value="P:DNA replication initiation"/>
    <property type="evidence" value="ECO:0007669"/>
    <property type="project" value="TreeGrafter"/>
</dbReference>
<dbReference type="PROSITE" id="PS51194">
    <property type="entry name" value="HELICASE_CTER"/>
    <property type="match status" value="1"/>
</dbReference>
<evidence type="ECO:0000256" key="1">
    <source>
        <dbReference type="ARBA" id="ARBA00022741"/>
    </source>
</evidence>
<evidence type="ECO:0000313" key="6">
    <source>
        <dbReference type="EMBL" id="MYL61960.1"/>
    </source>
</evidence>
<dbReference type="InterPro" id="IPR006935">
    <property type="entry name" value="Helicase/UvrB_N"/>
</dbReference>
<dbReference type="PROSITE" id="PS51192">
    <property type="entry name" value="HELICASE_ATP_BIND_1"/>
    <property type="match status" value="1"/>
</dbReference>
<dbReference type="GO" id="GO:0005524">
    <property type="term" value="F:ATP binding"/>
    <property type="evidence" value="ECO:0007669"/>
    <property type="project" value="UniProtKB-KW"/>
</dbReference>
<dbReference type="PANTHER" id="PTHR30580">
    <property type="entry name" value="PRIMOSOMAL PROTEIN N"/>
    <property type="match status" value="1"/>
</dbReference>
<dbReference type="PANTHER" id="PTHR30580:SF1">
    <property type="entry name" value="COMF OPERON PROTEIN 1"/>
    <property type="match status" value="1"/>
</dbReference>
<accession>A0A845ESC5</accession>
<dbReference type="GO" id="GO:0003677">
    <property type="term" value="F:DNA binding"/>
    <property type="evidence" value="ECO:0007669"/>
    <property type="project" value="UniProtKB-KW"/>
</dbReference>
<organism evidence="6 7">
    <name type="scientific">Guptibacillus hwajinpoensis</name>
    <dbReference type="NCBI Taxonomy" id="208199"/>
    <lineage>
        <taxon>Bacteria</taxon>
        <taxon>Bacillati</taxon>
        <taxon>Bacillota</taxon>
        <taxon>Bacilli</taxon>
        <taxon>Bacillales</taxon>
        <taxon>Guptibacillaceae</taxon>
        <taxon>Guptibacillus</taxon>
    </lineage>
</organism>
<dbReference type="SUPFAM" id="SSF52540">
    <property type="entry name" value="P-loop containing nucleoside triphosphate hydrolases"/>
    <property type="match status" value="1"/>
</dbReference>
<evidence type="ECO:0000256" key="2">
    <source>
        <dbReference type="ARBA" id="ARBA00022840"/>
    </source>
</evidence>
<dbReference type="SMART" id="SM00490">
    <property type="entry name" value="HELICc"/>
    <property type="match status" value="1"/>
</dbReference>
<comment type="caution">
    <text evidence="6">The sequence shown here is derived from an EMBL/GenBank/DDBJ whole genome shotgun (WGS) entry which is preliminary data.</text>
</comment>
<dbReference type="GO" id="GO:0006310">
    <property type="term" value="P:DNA recombination"/>
    <property type="evidence" value="ECO:0007669"/>
    <property type="project" value="TreeGrafter"/>
</dbReference>
<dbReference type="SMART" id="SM00487">
    <property type="entry name" value="DEXDc"/>
    <property type="match status" value="1"/>
</dbReference>
<proteinExistence type="predicted"/>
<dbReference type="EMBL" id="WMEY01000001">
    <property type="protein sequence ID" value="MYL61960.1"/>
    <property type="molecule type" value="Genomic_DNA"/>
</dbReference>